<keyword evidence="3" id="KW-1185">Reference proteome</keyword>
<gene>
    <name evidence="2" type="ORF">N7532_008866</name>
</gene>
<proteinExistence type="predicted"/>
<dbReference type="Proteomes" id="UP001149074">
    <property type="component" value="Unassembled WGS sequence"/>
</dbReference>
<feature type="compositionally biased region" description="Low complexity" evidence="1">
    <location>
        <begin position="1"/>
        <end position="11"/>
    </location>
</feature>
<evidence type="ECO:0000313" key="2">
    <source>
        <dbReference type="EMBL" id="KAJ5090182.1"/>
    </source>
</evidence>
<accession>A0A9W9K2X9</accession>
<feature type="compositionally biased region" description="Pro residues" evidence="1">
    <location>
        <begin position="12"/>
        <end position="21"/>
    </location>
</feature>
<name>A0A9W9K2X9_9EURO</name>
<organism evidence="2 3">
    <name type="scientific">Penicillium argentinense</name>
    <dbReference type="NCBI Taxonomy" id="1131581"/>
    <lineage>
        <taxon>Eukaryota</taxon>
        <taxon>Fungi</taxon>
        <taxon>Dikarya</taxon>
        <taxon>Ascomycota</taxon>
        <taxon>Pezizomycotina</taxon>
        <taxon>Eurotiomycetes</taxon>
        <taxon>Eurotiomycetidae</taxon>
        <taxon>Eurotiales</taxon>
        <taxon>Aspergillaceae</taxon>
        <taxon>Penicillium</taxon>
    </lineage>
</organism>
<reference evidence="2" key="2">
    <citation type="journal article" date="2023" name="IMA Fungus">
        <title>Comparative genomic study of the Penicillium genus elucidates a diverse pangenome and 15 lateral gene transfer events.</title>
        <authorList>
            <person name="Petersen C."/>
            <person name="Sorensen T."/>
            <person name="Nielsen M.R."/>
            <person name="Sondergaard T.E."/>
            <person name="Sorensen J.L."/>
            <person name="Fitzpatrick D.A."/>
            <person name="Frisvad J.C."/>
            <person name="Nielsen K.L."/>
        </authorList>
    </citation>
    <scope>NUCLEOTIDE SEQUENCE</scope>
    <source>
        <strain evidence="2">IBT 30761</strain>
    </source>
</reference>
<dbReference type="EMBL" id="JAPQKI010000009">
    <property type="protein sequence ID" value="KAJ5090182.1"/>
    <property type="molecule type" value="Genomic_DNA"/>
</dbReference>
<comment type="caution">
    <text evidence="2">The sequence shown here is derived from an EMBL/GenBank/DDBJ whole genome shotgun (WGS) entry which is preliminary data.</text>
</comment>
<sequence>MRVWGRSSALRPPSPRPPPPC</sequence>
<dbReference type="AlphaFoldDB" id="A0A9W9K2X9"/>
<evidence type="ECO:0000313" key="3">
    <source>
        <dbReference type="Proteomes" id="UP001149074"/>
    </source>
</evidence>
<feature type="region of interest" description="Disordered" evidence="1">
    <location>
        <begin position="1"/>
        <end position="21"/>
    </location>
</feature>
<reference evidence="2" key="1">
    <citation type="submission" date="2022-11" db="EMBL/GenBank/DDBJ databases">
        <authorList>
            <person name="Petersen C."/>
        </authorList>
    </citation>
    <scope>NUCLEOTIDE SEQUENCE</scope>
    <source>
        <strain evidence="2">IBT 30761</strain>
    </source>
</reference>
<evidence type="ECO:0000256" key="1">
    <source>
        <dbReference type="SAM" id="MobiDB-lite"/>
    </source>
</evidence>
<protein>
    <submittedName>
        <fullName evidence="2">Uncharacterized protein</fullName>
    </submittedName>
</protein>